<protein>
    <submittedName>
        <fullName evidence="1">Uncharacterized protein</fullName>
    </submittedName>
</protein>
<dbReference type="EMBL" id="CP016027">
    <property type="protein sequence ID" value="ANJ66065.1"/>
    <property type="molecule type" value="Genomic_DNA"/>
</dbReference>
<dbReference type="Proteomes" id="UP000078596">
    <property type="component" value="Chromosome"/>
</dbReference>
<dbReference type="KEGG" id="haz:A9404_00530"/>
<evidence type="ECO:0000313" key="2">
    <source>
        <dbReference type="Proteomes" id="UP000078596"/>
    </source>
</evidence>
<dbReference type="RefSeq" id="WP_066097692.1">
    <property type="nucleotide sequence ID" value="NZ_CP016027.1"/>
</dbReference>
<gene>
    <name evidence="1" type="ORF">A9404_00530</name>
</gene>
<evidence type="ECO:0000313" key="1">
    <source>
        <dbReference type="EMBL" id="ANJ66065.1"/>
    </source>
</evidence>
<name>A0A191ZDX0_9GAMM</name>
<dbReference type="OrthoDB" id="6185822at2"/>
<proteinExistence type="predicted"/>
<accession>A0A191ZDX0</accession>
<dbReference type="AlphaFoldDB" id="A0A191ZDX0"/>
<keyword evidence="2" id="KW-1185">Reference proteome</keyword>
<dbReference type="STRING" id="1860122.A9404_00530"/>
<sequence>MTIGLSESIRNARLDLITAALDAGTTAGLLQFFTGPRPATGAAITSQTLLGTVTFASPAAPAAASGVLTFSPITQDSSADADGTAVWARATDSAGNFVADFSVGGNGSGEDIELNITTIVTGGSISVTSGTITAGNA</sequence>
<reference evidence="1 2" key="1">
    <citation type="submission" date="2016-06" db="EMBL/GenBank/DDBJ databases">
        <title>Insight into the functional genes involving in sulfur oxidation in Pearl River water.</title>
        <authorList>
            <person name="Luo J."/>
            <person name="Tan X."/>
            <person name="Lin W."/>
        </authorList>
    </citation>
    <scope>NUCLEOTIDE SEQUENCE [LARGE SCALE GENOMIC DNA]</scope>
    <source>
        <strain evidence="1 2">LS2</strain>
    </source>
</reference>
<organism evidence="1 2">
    <name type="scientific">Halothiobacillus diazotrophicus</name>
    <dbReference type="NCBI Taxonomy" id="1860122"/>
    <lineage>
        <taxon>Bacteria</taxon>
        <taxon>Pseudomonadati</taxon>
        <taxon>Pseudomonadota</taxon>
        <taxon>Gammaproteobacteria</taxon>
        <taxon>Chromatiales</taxon>
        <taxon>Halothiobacillaceae</taxon>
        <taxon>Halothiobacillus</taxon>
    </lineage>
</organism>